<keyword evidence="2" id="KW-0813">Transport</keyword>
<dbReference type="InterPro" id="IPR003593">
    <property type="entry name" value="AAA+_ATPase"/>
</dbReference>
<dbReference type="SUPFAM" id="SSF52540">
    <property type="entry name" value="P-loop containing nucleoside triphosphate hydrolases"/>
    <property type="match status" value="1"/>
</dbReference>
<dbReference type="PROSITE" id="PS50929">
    <property type="entry name" value="ABC_TM1F"/>
    <property type="match status" value="1"/>
</dbReference>
<gene>
    <name evidence="12" type="ordered locus">COB47_0200</name>
</gene>
<dbReference type="PROSITE" id="PS00211">
    <property type="entry name" value="ABC_TRANSPORTER_1"/>
    <property type="match status" value="1"/>
</dbReference>
<evidence type="ECO:0000259" key="11">
    <source>
        <dbReference type="PROSITE" id="PS50929"/>
    </source>
</evidence>
<evidence type="ECO:0000313" key="12">
    <source>
        <dbReference type="EMBL" id="ADL41558.1"/>
    </source>
</evidence>
<dbReference type="Pfam" id="PF00664">
    <property type="entry name" value="ABC_membrane"/>
    <property type="match status" value="1"/>
</dbReference>
<feature type="transmembrane region" description="Helical" evidence="9">
    <location>
        <begin position="320"/>
        <end position="342"/>
    </location>
</feature>
<dbReference type="InterPro" id="IPR003439">
    <property type="entry name" value="ABC_transporter-like_ATP-bd"/>
</dbReference>
<reference evidence="12 13" key="1">
    <citation type="journal article" date="2010" name="J. Bacteriol.">
        <title>Complete genome sequence of the cellulolytic thermophile Caldicellulosiruptor obsidiansis OB47T.</title>
        <authorList>
            <person name="Elkins J.G."/>
            <person name="Lochner A."/>
            <person name="Hamilton-Brehm S.D."/>
            <person name="Davenport K.W."/>
            <person name="Podar M."/>
            <person name="Brown S.D."/>
            <person name="Land M.L."/>
            <person name="Hauser L.J."/>
            <person name="Klingeman D.M."/>
            <person name="Raman B."/>
            <person name="Goodwin L.A."/>
            <person name="Tapia R."/>
            <person name="Meincke L.J."/>
            <person name="Detter J.C."/>
            <person name="Bruce D.C."/>
            <person name="Han C.S."/>
            <person name="Palumbo A.V."/>
            <person name="Cottingham R.W."/>
            <person name="Keller M."/>
            <person name="Graham D.E."/>
        </authorList>
    </citation>
    <scope>NUCLEOTIDE SEQUENCE [LARGE SCALE GENOMIC DNA]</scope>
    <source>
        <strain evidence="13">ATCC BAA-2073 / strain OB47</strain>
    </source>
</reference>
<dbReference type="InterPro" id="IPR027417">
    <property type="entry name" value="P-loop_NTPase"/>
</dbReference>
<dbReference type="OrthoDB" id="9762517at2"/>
<comment type="subcellular location">
    <subcellularLocation>
        <location evidence="1">Cell membrane</location>
        <topology evidence="1">Multi-pass membrane protein</topology>
    </subcellularLocation>
</comment>
<dbReference type="HOGENOM" id="CLU_000604_51_1_9"/>
<evidence type="ECO:0000259" key="10">
    <source>
        <dbReference type="PROSITE" id="PS50893"/>
    </source>
</evidence>
<dbReference type="SMART" id="SM00382">
    <property type="entry name" value="AAA"/>
    <property type="match status" value="1"/>
</dbReference>
<dbReference type="GO" id="GO:0015421">
    <property type="term" value="F:ABC-type oligopeptide transporter activity"/>
    <property type="evidence" value="ECO:0007669"/>
    <property type="project" value="TreeGrafter"/>
</dbReference>
<name>D9THJ3_CALOO</name>
<evidence type="ECO:0000313" key="13">
    <source>
        <dbReference type="Proteomes" id="UP000000347"/>
    </source>
</evidence>
<dbReference type="Pfam" id="PF00005">
    <property type="entry name" value="ABC_tran"/>
    <property type="match status" value="1"/>
</dbReference>
<feature type="domain" description="ABC transmembrane type-1" evidence="11">
    <location>
        <begin position="209"/>
        <end position="463"/>
    </location>
</feature>
<evidence type="ECO:0000256" key="8">
    <source>
        <dbReference type="ARBA" id="ARBA00023136"/>
    </source>
</evidence>
<evidence type="ECO:0000256" key="5">
    <source>
        <dbReference type="ARBA" id="ARBA00022741"/>
    </source>
</evidence>
<evidence type="ECO:0000256" key="9">
    <source>
        <dbReference type="SAM" id="Phobius"/>
    </source>
</evidence>
<dbReference type="KEGG" id="cob:COB47_0200"/>
<evidence type="ECO:0000256" key="6">
    <source>
        <dbReference type="ARBA" id="ARBA00022840"/>
    </source>
</evidence>
<dbReference type="GO" id="GO:0005886">
    <property type="term" value="C:plasma membrane"/>
    <property type="evidence" value="ECO:0007669"/>
    <property type="project" value="UniProtKB-SubCell"/>
</dbReference>
<evidence type="ECO:0000256" key="2">
    <source>
        <dbReference type="ARBA" id="ARBA00022448"/>
    </source>
</evidence>
<dbReference type="AlphaFoldDB" id="D9THJ3"/>
<dbReference type="CDD" id="cd18548">
    <property type="entry name" value="ABC_6TM_Tm287_like"/>
    <property type="match status" value="1"/>
</dbReference>
<dbReference type="GO" id="GO:0016887">
    <property type="term" value="F:ATP hydrolysis activity"/>
    <property type="evidence" value="ECO:0007669"/>
    <property type="project" value="InterPro"/>
</dbReference>
<accession>D9THJ3</accession>
<dbReference type="PANTHER" id="PTHR43394">
    <property type="entry name" value="ATP-DEPENDENT PERMEASE MDL1, MITOCHONDRIAL"/>
    <property type="match status" value="1"/>
</dbReference>
<dbReference type="GO" id="GO:0005524">
    <property type="term" value="F:ATP binding"/>
    <property type="evidence" value="ECO:0007669"/>
    <property type="project" value="UniProtKB-KW"/>
</dbReference>
<keyword evidence="13" id="KW-1185">Reference proteome</keyword>
<evidence type="ECO:0000256" key="7">
    <source>
        <dbReference type="ARBA" id="ARBA00022989"/>
    </source>
</evidence>
<evidence type="ECO:0000256" key="4">
    <source>
        <dbReference type="ARBA" id="ARBA00022692"/>
    </source>
</evidence>
<dbReference type="InterPro" id="IPR011527">
    <property type="entry name" value="ABC1_TM_dom"/>
</dbReference>
<feature type="transmembrane region" description="Helical" evidence="9">
    <location>
        <begin position="222"/>
        <end position="246"/>
    </location>
</feature>
<dbReference type="Gene3D" id="3.40.50.300">
    <property type="entry name" value="P-loop containing nucleotide triphosphate hydrolases"/>
    <property type="match status" value="1"/>
</dbReference>
<dbReference type="InterPro" id="IPR017871">
    <property type="entry name" value="ABC_transporter-like_CS"/>
</dbReference>
<proteinExistence type="predicted"/>
<dbReference type="STRING" id="608506.COB47_0200"/>
<keyword evidence="4 9" id="KW-0812">Transmembrane</keyword>
<dbReference type="RefSeq" id="WP_013289564.1">
    <property type="nucleotide sequence ID" value="NC_014392.1"/>
</dbReference>
<dbReference type="Proteomes" id="UP000000347">
    <property type="component" value="Chromosome"/>
</dbReference>
<keyword evidence="5" id="KW-0547">Nucleotide-binding</keyword>
<organism evidence="12 13">
    <name type="scientific">Caldicellulosiruptor obsidiansis (strain ATCC BAA-2073 / JCM 16842 / OB47)</name>
    <dbReference type="NCBI Taxonomy" id="608506"/>
    <lineage>
        <taxon>Bacteria</taxon>
        <taxon>Bacillati</taxon>
        <taxon>Bacillota</taxon>
        <taxon>Bacillota incertae sedis</taxon>
        <taxon>Caldicellulosiruptorales</taxon>
        <taxon>Caldicellulosiruptoraceae</taxon>
        <taxon>Caldicellulosiruptor</taxon>
    </lineage>
</organism>
<dbReference type="EMBL" id="CP002164">
    <property type="protein sequence ID" value="ADL41558.1"/>
    <property type="molecule type" value="Genomic_DNA"/>
</dbReference>
<dbReference type="InterPro" id="IPR039421">
    <property type="entry name" value="Type_1_exporter"/>
</dbReference>
<dbReference type="SUPFAM" id="SSF90123">
    <property type="entry name" value="ABC transporter transmembrane region"/>
    <property type="match status" value="1"/>
</dbReference>
<evidence type="ECO:0000256" key="1">
    <source>
        <dbReference type="ARBA" id="ARBA00004651"/>
    </source>
</evidence>
<feature type="domain" description="ABC transporter" evidence="10">
    <location>
        <begin position="498"/>
        <end position="733"/>
    </location>
</feature>
<keyword evidence="7 9" id="KW-1133">Transmembrane helix</keyword>
<keyword evidence="3" id="KW-1003">Cell membrane</keyword>
<dbReference type="PROSITE" id="PS50893">
    <property type="entry name" value="ABC_TRANSPORTER_2"/>
    <property type="match status" value="1"/>
</dbReference>
<dbReference type="PANTHER" id="PTHR43394:SF1">
    <property type="entry name" value="ATP-BINDING CASSETTE SUB-FAMILY B MEMBER 10, MITOCHONDRIAL"/>
    <property type="match status" value="1"/>
</dbReference>
<feature type="transmembrane region" description="Helical" evidence="9">
    <location>
        <begin position="402"/>
        <end position="423"/>
    </location>
</feature>
<dbReference type="eggNOG" id="COG1132">
    <property type="taxonomic scope" value="Bacteria"/>
</dbReference>
<dbReference type="Gene3D" id="1.20.1560.10">
    <property type="entry name" value="ABC transporter type 1, transmembrane domain"/>
    <property type="match status" value="1"/>
</dbReference>
<keyword evidence="8 9" id="KW-0472">Membrane</keyword>
<evidence type="ECO:0000256" key="3">
    <source>
        <dbReference type="ARBA" id="ARBA00022475"/>
    </source>
</evidence>
<dbReference type="InterPro" id="IPR036640">
    <property type="entry name" value="ABC1_TM_sf"/>
</dbReference>
<dbReference type="FunFam" id="3.40.50.300:FF:000854">
    <property type="entry name" value="Multidrug ABC transporter ATP-binding protein"/>
    <property type="match status" value="1"/>
</dbReference>
<sequence length="753" mass="84503">MKKVLRYVKPYTLLVLAAVLFVFIQAMSELTLPDYMSKIVNVGIQQSGIENAVPEAISSSTMEKVLLFVPQDKKDDILNMYKLLTKSSDDYSSYLKKYPLLSKEDIYVLKKKDRDSLDRVNVQMGKAILAAFGIEKMKKEAKGGIINFNGRQIPASIDLFAILKQLPQEQINQIQQEINKKFSSLGDSMIVQAAAVAIKDEYKKIGIDIGKMQNAYIIKMGLLMLLLTLVSAISTILVAFFAARVAAGVARDLRKDVFSKVESFSIEEFDKFSTASLITRTTNDIMQIQMLLVIGIRMIFFAPVMGFGGVIKALSKSVSMSWIIALAVIVLLGLIMILYAIAMPKFMIMQKLIDKLNLVARENLSGIMVVRAFNAQKFEEQRFDEANRDLTKVGLFVNRAMAVLFPSMLFIMNGTTLLIVWVGAHYIENSSMQVGDMLAFMQYAIQIIFSFLMLSMLFILVPRAAVSAGRIEEVLSTEPSIKNPEKPEKFREDMKGMVEFKNVFFKYPGAEEYVLENINFKVMPGQTVGIIGRTGSGKSTLVNLIMRFYDATEGQVLVNGVDVRSVKVEDLRERIGYVPQKSWLFSGTIKSNLKIGNDFATDEDLRQAAEIAQALEFIEEKPQKFDTEIAQGGTNVSGGQKQRLSIARALVKNPDIYIFDESFSALDFRTELKLRRALKEKLKDKTVIIVSQRIATLIHADQIIVLEDGKIAGIGKHEELLKTCETYREIALSQLPEEVTTVENNNAKRCNFN</sequence>
<protein>
    <submittedName>
        <fullName evidence="12">ABC transporter related</fullName>
    </submittedName>
</protein>
<feature type="transmembrane region" description="Helical" evidence="9">
    <location>
        <begin position="290"/>
        <end position="314"/>
    </location>
</feature>
<feature type="transmembrane region" description="Helical" evidence="9">
    <location>
        <begin position="443"/>
        <end position="461"/>
    </location>
</feature>
<keyword evidence="6" id="KW-0067">ATP-binding</keyword>